<dbReference type="Gene3D" id="3.30.200.20">
    <property type="entry name" value="Phosphorylase Kinase, domain 1"/>
    <property type="match status" value="1"/>
</dbReference>
<evidence type="ECO:0000256" key="2">
    <source>
        <dbReference type="ARBA" id="ARBA00022679"/>
    </source>
</evidence>
<dbReference type="InterPro" id="IPR011009">
    <property type="entry name" value="Kinase-like_dom_sf"/>
</dbReference>
<dbReference type="EMBL" id="LYDR01000158">
    <property type="protein sequence ID" value="ODA27971.1"/>
    <property type="molecule type" value="Genomic_DNA"/>
</dbReference>
<keyword evidence="1" id="KW-0723">Serine/threonine-protein kinase</keyword>
<proteinExistence type="predicted"/>
<sequence length="555" mass="59420">MIDEYQLISPIATGSTTQVWEVQEGGPGGRTLAMKLMLANVPDKAAAKATLRMEAAVGKTLDHPNIIRNEKLVIGRDHSYLLMEYFRAVNVKLQIKGEPAALQSRIAKYIEGTCQAMAHLHQKGWIHRDFKPENVLMNRAGEVKLIDFSLAMHPPGALSKLMGGGSVKVIQGTRMYLAPETILKRTLSFQTDMYSYGVTLFEIVTGGKMPFQGSTPQELLQKHIAMEPPMASSLNPNVTPEMDRVIQKLMAKKPQNRYKDFQEINSELRRIRIFKEDVVPKALDNEKLSEEAKIIETLGEVQVDSRADVLRQQMIRDNPELGARHAAELERRKQAKAKKAAAAQAPQTRPGSPPPTAQRPQPAGGMPPQSLPPGMMPPGAMPQNPYAPSPYGPPGNLPPNAYPPGMTPAAMVPPGMVPPGMVPPGMMPPGSVPPGMLPPGSMPPGSMPPGSMPPGSMPQPGIPPQGAPRPAQPGFPAQMPRPAGSAAPIPNAPPAGVSMPSQNPPMAGRPPQAMPPKPPGPGQVPPRPSAPHPTARGSGSSDDDLEVMTELPDVI</sequence>
<evidence type="ECO:0000256" key="1">
    <source>
        <dbReference type="ARBA" id="ARBA00022527"/>
    </source>
</evidence>
<evidence type="ECO:0000256" key="5">
    <source>
        <dbReference type="ARBA" id="ARBA00022840"/>
    </source>
</evidence>
<name>A0A1C3E3Z7_9PLAN</name>
<dbReference type="Pfam" id="PF00069">
    <property type="entry name" value="Pkinase"/>
    <property type="match status" value="1"/>
</dbReference>
<dbReference type="Gene3D" id="1.10.510.10">
    <property type="entry name" value="Transferase(Phosphotransferase) domain 1"/>
    <property type="match status" value="1"/>
</dbReference>
<comment type="caution">
    <text evidence="8">The sequence shown here is derived from an EMBL/GenBank/DDBJ whole genome shotgun (WGS) entry which is preliminary data.</text>
</comment>
<dbReference type="AlphaFoldDB" id="A0A1C3E3Z7"/>
<dbReference type="SUPFAM" id="SSF56112">
    <property type="entry name" value="Protein kinase-like (PK-like)"/>
    <property type="match status" value="1"/>
</dbReference>
<dbReference type="GO" id="GO:0005524">
    <property type="term" value="F:ATP binding"/>
    <property type="evidence" value="ECO:0007669"/>
    <property type="project" value="UniProtKB-KW"/>
</dbReference>
<feature type="compositionally biased region" description="Pro residues" evidence="6">
    <location>
        <begin position="369"/>
        <end position="406"/>
    </location>
</feature>
<gene>
    <name evidence="8" type="ORF">A6X21_13940</name>
</gene>
<accession>A0A1C3E3Z7</accession>
<evidence type="ECO:0000256" key="3">
    <source>
        <dbReference type="ARBA" id="ARBA00022741"/>
    </source>
</evidence>
<dbReference type="PANTHER" id="PTHR24351">
    <property type="entry name" value="RIBOSOMAL PROTEIN S6 KINASE"/>
    <property type="match status" value="1"/>
</dbReference>
<evidence type="ECO:0000313" key="8">
    <source>
        <dbReference type="EMBL" id="ODA27971.1"/>
    </source>
</evidence>
<keyword evidence="5" id="KW-0067">ATP-binding</keyword>
<keyword evidence="3" id="KW-0547">Nucleotide-binding</keyword>
<dbReference type="CDD" id="cd14014">
    <property type="entry name" value="STKc_PknB_like"/>
    <property type="match status" value="1"/>
</dbReference>
<dbReference type="InterPro" id="IPR000719">
    <property type="entry name" value="Prot_kinase_dom"/>
</dbReference>
<evidence type="ECO:0000313" key="9">
    <source>
        <dbReference type="Proteomes" id="UP000094828"/>
    </source>
</evidence>
<keyword evidence="2" id="KW-0808">Transferase</keyword>
<dbReference type="GO" id="GO:0004674">
    <property type="term" value="F:protein serine/threonine kinase activity"/>
    <property type="evidence" value="ECO:0007669"/>
    <property type="project" value="UniProtKB-KW"/>
</dbReference>
<evidence type="ECO:0000256" key="6">
    <source>
        <dbReference type="SAM" id="MobiDB-lite"/>
    </source>
</evidence>
<feature type="region of interest" description="Disordered" evidence="6">
    <location>
        <begin position="329"/>
        <end position="555"/>
    </location>
</feature>
<evidence type="ECO:0000259" key="7">
    <source>
        <dbReference type="PROSITE" id="PS50011"/>
    </source>
</evidence>
<evidence type="ECO:0000256" key="4">
    <source>
        <dbReference type="ARBA" id="ARBA00022777"/>
    </source>
</evidence>
<feature type="domain" description="Protein kinase" evidence="7">
    <location>
        <begin position="5"/>
        <end position="269"/>
    </location>
</feature>
<feature type="compositionally biased region" description="Pro residues" evidence="6">
    <location>
        <begin position="415"/>
        <end position="473"/>
    </location>
</feature>
<reference evidence="8 9" key="1">
    <citation type="submission" date="2016-05" db="EMBL/GenBank/DDBJ databases">
        <title>Genomic and physiological characterization of Planctopirus sp. isolated from fresh water lake.</title>
        <authorList>
            <person name="Subhash Y."/>
            <person name="Ramana C."/>
        </authorList>
    </citation>
    <scope>NUCLEOTIDE SEQUENCE [LARGE SCALE GENOMIC DNA]</scope>
    <source>
        <strain evidence="8 9">JC280</strain>
    </source>
</reference>
<dbReference type="STRING" id="1841610.A6X21_13940"/>
<keyword evidence="4" id="KW-0418">Kinase</keyword>
<dbReference type="PROSITE" id="PS50011">
    <property type="entry name" value="PROTEIN_KINASE_DOM"/>
    <property type="match status" value="1"/>
</dbReference>
<feature type="compositionally biased region" description="Pro residues" evidence="6">
    <location>
        <begin position="512"/>
        <end position="531"/>
    </location>
</feature>
<organism evidence="8 9">
    <name type="scientific">Planctopirus hydrillae</name>
    <dbReference type="NCBI Taxonomy" id="1841610"/>
    <lineage>
        <taxon>Bacteria</taxon>
        <taxon>Pseudomonadati</taxon>
        <taxon>Planctomycetota</taxon>
        <taxon>Planctomycetia</taxon>
        <taxon>Planctomycetales</taxon>
        <taxon>Planctomycetaceae</taxon>
        <taxon>Planctopirus</taxon>
    </lineage>
</organism>
<dbReference type="Proteomes" id="UP000094828">
    <property type="component" value="Unassembled WGS sequence"/>
</dbReference>
<keyword evidence="9" id="KW-1185">Reference proteome</keyword>
<protein>
    <recommendedName>
        <fullName evidence="7">Protein kinase domain-containing protein</fullName>
    </recommendedName>
</protein>